<dbReference type="EMBL" id="JACHIN010000010">
    <property type="protein sequence ID" value="MBB5081144.1"/>
    <property type="molecule type" value="Genomic_DNA"/>
</dbReference>
<evidence type="ECO:0000313" key="3">
    <source>
        <dbReference type="Proteomes" id="UP000568380"/>
    </source>
</evidence>
<name>A0A7W8EJ15_9ACTN</name>
<dbReference type="AlphaFoldDB" id="A0A7W8EJ15"/>
<dbReference type="CDD" id="cd05829">
    <property type="entry name" value="Sortase_F"/>
    <property type="match status" value="1"/>
</dbReference>
<dbReference type="Gene3D" id="2.40.260.10">
    <property type="entry name" value="Sortase"/>
    <property type="match status" value="1"/>
</dbReference>
<dbReference type="InterPro" id="IPR023365">
    <property type="entry name" value="Sortase_dom-sf"/>
</dbReference>
<dbReference type="SUPFAM" id="SSF63817">
    <property type="entry name" value="Sortase"/>
    <property type="match status" value="1"/>
</dbReference>
<organism evidence="2 3">
    <name type="scientific">Nonomuraea endophytica</name>
    <dbReference type="NCBI Taxonomy" id="714136"/>
    <lineage>
        <taxon>Bacteria</taxon>
        <taxon>Bacillati</taxon>
        <taxon>Actinomycetota</taxon>
        <taxon>Actinomycetes</taxon>
        <taxon>Streptosporangiales</taxon>
        <taxon>Streptosporangiaceae</taxon>
        <taxon>Nonomuraea</taxon>
    </lineage>
</organism>
<reference evidence="2 3" key="1">
    <citation type="submission" date="2020-08" db="EMBL/GenBank/DDBJ databases">
        <title>Genomic Encyclopedia of Type Strains, Phase IV (KMG-IV): sequencing the most valuable type-strain genomes for metagenomic binning, comparative biology and taxonomic classification.</title>
        <authorList>
            <person name="Goeker M."/>
        </authorList>
    </citation>
    <scope>NUCLEOTIDE SEQUENCE [LARGE SCALE GENOMIC DNA]</scope>
    <source>
        <strain evidence="2 3">DSM 45385</strain>
    </source>
</reference>
<evidence type="ECO:0008006" key="4">
    <source>
        <dbReference type="Google" id="ProtNLM"/>
    </source>
</evidence>
<dbReference type="Proteomes" id="UP000568380">
    <property type="component" value="Unassembled WGS sequence"/>
</dbReference>
<protein>
    <recommendedName>
        <fullName evidence="4">Class F sortase</fullName>
    </recommendedName>
</protein>
<evidence type="ECO:0000256" key="1">
    <source>
        <dbReference type="ARBA" id="ARBA00022801"/>
    </source>
</evidence>
<dbReference type="RefSeq" id="WP_184968277.1">
    <property type="nucleotide sequence ID" value="NZ_JACHIN010000010.1"/>
</dbReference>
<sequence>MRAGAIGVVLVGAVLVVVGKPGLEKVLEGLTDLVPSAAVAPMSRSEPVRLEIPGLKLKAGITPRGLNKDGTARVPSASQAHLVSWYKHGPAPGEPGAAALFGHVDSTTGPAVFHSVATLRPDALIKVVRADASTAMFRVRSVEAFPKRDFPSERVYSDTDRPELRLITCGGTFDPVKREYADNVVVFAGLAGRTGK</sequence>
<keyword evidence="3" id="KW-1185">Reference proteome</keyword>
<dbReference type="GO" id="GO:0016787">
    <property type="term" value="F:hydrolase activity"/>
    <property type="evidence" value="ECO:0007669"/>
    <property type="project" value="UniProtKB-KW"/>
</dbReference>
<evidence type="ECO:0000313" key="2">
    <source>
        <dbReference type="EMBL" id="MBB5081144.1"/>
    </source>
</evidence>
<dbReference type="InterPro" id="IPR005754">
    <property type="entry name" value="Sortase"/>
</dbReference>
<dbReference type="NCBIfam" id="NF033748">
    <property type="entry name" value="class_F_sortase"/>
    <property type="match status" value="1"/>
</dbReference>
<accession>A0A7W8EJ15</accession>
<gene>
    <name evidence="2" type="ORF">HNR40_006639</name>
</gene>
<dbReference type="Pfam" id="PF04203">
    <property type="entry name" value="Sortase"/>
    <property type="match status" value="1"/>
</dbReference>
<proteinExistence type="predicted"/>
<dbReference type="InterPro" id="IPR042001">
    <property type="entry name" value="Sortase_F"/>
</dbReference>
<comment type="caution">
    <text evidence="2">The sequence shown here is derived from an EMBL/GenBank/DDBJ whole genome shotgun (WGS) entry which is preliminary data.</text>
</comment>
<keyword evidence="1" id="KW-0378">Hydrolase</keyword>